<protein>
    <recommendedName>
        <fullName evidence="6">FHA domain-containing protein</fullName>
    </recommendedName>
</protein>
<dbReference type="SUPFAM" id="SSF49879">
    <property type="entry name" value="SMAD/FHA domain"/>
    <property type="match status" value="1"/>
</dbReference>
<reference evidence="4" key="2">
    <citation type="submission" date="2022-01" db="EMBL/GenBank/DDBJ databases">
        <authorList>
            <person name="Hirooka S."/>
            <person name="Miyagishima S.Y."/>
        </authorList>
    </citation>
    <scope>NUCLEOTIDE SEQUENCE</scope>
    <source>
        <strain evidence="4">NBRC 102759</strain>
    </source>
</reference>
<keyword evidence="1" id="KW-0694">RNA-binding</keyword>
<dbReference type="InterPro" id="IPR000253">
    <property type="entry name" value="FHA_dom"/>
</dbReference>
<dbReference type="PROSITE" id="PS50102">
    <property type="entry name" value="RRM"/>
    <property type="match status" value="1"/>
</dbReference>
<dbReference type="PROSITE" id="PS50006">
    <property type="entry name" value="FHA_DOMAIN"/>
    <property type="match status" value="1"/>
</dbReference>
<dbReference type="SMART" id="SM00360">
    <property type="entry name" value="RRM"/>
    <property type="match status" value="1"/>
</dbReference>
<evidence type="ECO:0008006" key="6">
    <source>
        <dbReference type="Google" id="ProtNLM"/>
    </source>
</evidence>
<sequence length="288" mass="33825">MKRRHKETNEFRVFVGNLPFSWLEDAVRNIFHSYGTVVDVEVPRNRQQQELNRGFAFVYFSNREEALAATTLSGSRLDGRVVKVELADENIEQSETVREELTRRPHSPIASSSQAYEWGGKQVQRQSENVVPKETPNFMPSGALYKEQRMTRHGKELKFVEPLDARKPDKHWRLYVFKDGKLLQGEEGVFYIYQKSVYLLGRDRDVVDIPIDHPSASQQHAVLQFRQVMPKNRDKLVIKPYIMDLESTNGTFLNNERIESLRYYELLEKDMLRFGYSSREFIILTDRM</sequence>
<evidence type="ECO:0000256" key="1">
    <source>
        <dbReference type="PROSITE-ProRule" id="PRU00176"/>
    </source>
</evidence>
<name>A0A9C7UPV1_9RHOD</name>
<dbReference type="Pfam" id="PF00076">
    <property type="entry name" value="RRM_1"/>
    <property type="match status" value="1"/>
</dbReference>
<dbReference type="InterPro" id="IPR000504">
    <property type="entry name" value="RRM_dom"/>
</dbReference>
<dbReference type="AlphaFoldDB" id="A0A9C7UPV1"/>
<dbReference type="InterPro" id="IPR035979">
    <property type="entry name" value="RBD_domain_sf"/>
</dbReference>
<dbReference type="SMART" id="SM00240">
    <property type="entry name" value="FHA"/>
    <property type="match status" value="1"/>
</dbReference>
<reference evidence="4" key="1">
    <citation type="journal article" date="2022" name="Proc. Natl. Acad. Sci. U.S.A.">
        <title>Life cycle and functional genomics of the unicellular red alga Galdieria for elucidating algal and plant evolution and industrial use.</title>
        <authorList>
            <person name="Hirooka S."/>
            <person name="Itabashi T."/>
            <person name="Ichinose T.M."/>
            <person name="Onuma R."/>
            <person name="Fujiwara T."/>
            <person name="Yamashita S."/>
            <person name="Jong L.W."/>
            <person name="Tomita R."/>
            <person name="Iwane A.H."/>
            <person name="Miyagishima S.Y."/>
        </authorList>
    </citation>
    <scope>NUCLEOTIDE SEQUENCE</scope>
    <source>
        <strain evidence="4">NBRC 102759</strain>
    </source>
</reference>
<evidence type="ECO:0000313" key="5">
    <source>
        <dbReference type="Proteomes" id="UP001061958"/>
    </source>
</evidence>
<feature type="domain" description="FHA" evidence="2">
    <location>
        <begin position="198"/>
        <end position="258"/>
    </location>
</feature>
<dbReference type="Pfam" id="PF00498">
    <property type="entry name" value="FHA"/>
    <property type="match status" value="1"/>
</dbReference>
<dbReference type="InterPro" id="IPR050923">
    <property type="entry name" value="Cell_Proc_Reg/RNA_Proc"/>
</dbReference>
<dbReference type="GO" id="GO:0003723">
    <property type="term" value="F:RNA binding"/>
    <property type="evidence" value="ECO:0007669"/>
    <property type="project" value="UniProtKB-UniRule"/>
</dbReference>
<dbReference type="InterPro" id="IPR012677">
    <property type="entry name" value="Nucleotide-bd_a/b_plait_sf"/>
</dbReference>
<dbReference type="CDD" id="cd00590">
    <property type="entry name" value="RRM_SF"/>
    <property type="match status" value="1"/>
</dbReference>
<dbReference type="Gene3D" id="2.60.200.20">
    <property type="match status" value="1"/>
</dbReference>
<dbReference type="PANTHER" id="PTHR23308">
    <property type="entry name" value="NUCLEAR INHIBITOR OF PROTEIN PHOSPHATASE-1"/>
    <property type="match status" value="1"/>
</dbReference>
<accession>A0A9C7UPV1</accession>
<keyword evidence="5" id="KW-1185">Reference proteome</keyword>
<evidence type="ECO:0000259" key="3">
    <source>
        <dbReference type="PROSITE" id="PS50102"/>
    </source>
</evidence>
<dbReference type="InterPro" id="IPR008984">
    <property type="entry name" value="SMAD_FHA_dom_sf"/>
</dbReference>
<comment type="caution">
    <text evidence="4">The sequence shown here is derived from an EMBL/GenBank/DDBJ whole genome shotgun (WGS) entry which is preliminary data.</text>
</comment>
<feature type="domain" description="RRM" evidence="3">
    <location>
        <begin position="11"/>
        <end position="89"/>
    </location>
</feature>
<dbReference type="Proteomes" id="UP001061958">
    <property type="component" value="Unassembled WGS sequence"/>
</dbReference>
<gene>
    <name evidence="4" type="ORF">GpartN1_g2673.t1</name>
</gene>
<organism evidence="4 5">
    <name type="scientific">Galdieria partita</name>
    <dbReference type="NCBI Taxonomy" id="83374"/>
    <lineage>
        <taxon>Eukaryota</taxon>
        <taxon>Rhodophyta</taxon>
        <taxon>Bangiophyceae</taxon>
        <taxon>Galdieriales</taxon>
        <taxon>Galdieriaceae</taxon>
        <taxon>Galdieria</taxon>
    </lineage>
</organism>
<evidence type="ECO:0000259" key="2">
    <source>
        <dbReference type="PROSITE" id="PS50006"/>
    </source>
</evidence>
<dbReference type="SUPFAM" id="SSF54928">
    <property type="entry name" value="RNA-binding domain, RBD"/>
    <property type="match status" value="1"/>
</dbReference>
<dbReference type="Gene3D" id="3.30.70.330">
    <property type="match status" value="1"/>
</dbReference>
<evidence type="ECO:0000313" key="4">
    <source>
        <dbReference type="EMBL" id="GJQ10882.1"/>
    </source>
</evidence>
<dbReference type="EMBL" id="BQMJ01000019">
    <property type="protein sequence ID" value="GJQ10882.1"/>
    <property type="molecule type" value="Genomic_DNA"/>
</dbReference>
<dbReference type="OrthoDB" id="444265at2759"/>
<proteinExistence type="predicted"/>